<dbReference type="SUPFAM" id="SSF52129">
    <property type="entry name" value="Caspase-like"/>
    <property type="match status" value="1"/>
</dbReference>
<evidence type="ECO:0000256" key="1">
    <source>
        <dbReference type="ARBA" id="ARBA00022723"/>
    </source>
</evidence>
<feature type="repeat" description="TPR" evidence="3">
    <location>
        <begin position="841"/>
        <end position="874"/>
    </location>
</feature>
<evidence type="ECO:0000256" key="4">
    <source>
        <dbReference type="SAM" id="Coils"/>
    </source>
</evidence>
<dbReference type="InterPro" id="IPR011990">
    <property type="entry name" value="TPR-like_helical_dom_sf"/>
</dbReference>
<name>A0ABX7P2F2_9BACT</name>
<feature type="repeat" description="TPR" evidence="3">
    <location>
        <begin position="875"/>
        <end position="908"/>
    </location>
</feature>
<dbReference type="SMART" id="SM00028">
    <property type="entry name" value="TPR"/>
    <property type="match status" value="3"/>
</dbReference>
<dbReference type="CDD" id="cd10917">
    <property type="entry name" value="CE4_NodB_like_6s_7s"/>
    <property type="match status" value="1"/>
</dbReference>
<feature type="compositionally biased region" description="Low complexity" evidence="5">
    <location>
        <begin position="53"/>
        <end position="77"/>
    </location>
</feature>
<keyword evidence="8" id="KW-1185">Reference proteome</keyword>
<dbReference type="PANTHER" id="PTHR10587">
    <property type="entry name" value="GLYCOSYL TRANSFERASE-RELATED"/>
    <property type="match status" value="1"/>
</dbReference>
<feature type="compositionally biased region" description="Pro residues" evidence="5">
    <location>
        <begin position="41"/>
        <end position="52"/>
    </location>
</feature>
<dbReference type="Gene3D" id="1.25.40.10">
    <property type="entry name" value="Tetratricopeptide repeat domain"/>
    <property type="match status" value="1"/>
</dbReference>
<feature type="region of interest" description="Disordered" evidence="5">
    <location>
        <begin position="1"/>
        <end position="21"/>
    </location>
</feature>
<evidence type="ECO:0000313" key="7">
    <source>
        <dbReference type="EMBL" id="QSQ23363.1"/>
    </source>
</evidence>
<dbReference type="InterPro" id="IPR050248">
    <property type="entry name" value="Polysacc_deacetylase_ArnD"/>
</dbReference>
<evidence type="ECO:0000256" key="2">
    <source>
        <dbReference type="ARBA" id="ARBA00022801"/>
    </source>
</evidence>
<evidence type="ECO:0000256" key="5">
    <source>
        <dbReference type="SAM" id="MobiDB-lite"/>
    </source>
</evidence>
<keyword evidence="4" id="KW-0175">Coiled coil</keyword>
<reference evidence="7 8" key="1">
    <citation type="submission" date="2021-02" db="EMBL/GenBank/DDBJ databases">
        <title>De Novo genome assembly of isolated myxobacteria.</title>
        <authorList>
            <person name="Stevens D.C."/>
        </authorList>
    </citation>
    <scope>NUCLEOTIDE SEQUENCE [LARGE SCALE GENOMIC DNA]</scope>
    <source>
        <strain evidence="8">SCPEA02</strain>
    </source>
</reference>
<feature type="region of interest" description="Disordered" evidence="5">
    <location>
        <begin position="38"/>
        <end position="82"/>
    </location>
</feature>
<keyword evidence="3" id="KW-0802">TPR repeat</keyword>
<evidence type="ECO:0000259" key="6">
    <source>
        <dbReference type="PROSITE" id="PS51677"/>
    </source>
</evidence>
<dbReference type="InterPro" id="IPR019734">
    <property type="entry name" value="TPR_rpt"/>
</dbReference>
<dbReference type="PANTHER" id="PTHR10587:SF133">
    <property type="entry name" value="CHITIN DEACETYLASE 1-RELATED"/>
    <property type="match status" value="1"/>
</dbReference>
<feature type="repeat" description="TPR" evidence="3">
    <location>
        <begin position="909"/>
        <end position="942"/>
    </location>
</feature>
<dbReference type="InterPro" id="IPR002509">
    <property type="entry name" value="NODB_dom"/>
</dbReference>
<dbReference type="Gene3D" id="3.40.50.1460">
    <property type="match status" value="1"/>
</dbReference>
<dbReference type="RefSeq" id="WP_206724938.1">
    <property type="nucleotide sequence ID" value="NZ_CP071090.1"/>
</dbReference>
<dbReference type="InterPro" id="IPR018247">
    <property type="entry name" value="EF_Hand_1_Ca_BS"/>
</dbReference>
<protein>
    <submittedName>
        <fullName evidence="7">Polysaccharide deacetylase family protein</fullName>
    </submittedName>
</protein>
<evidence type="ECO:0000256" key="3">
    <source>
        <dbReference type="PROSITE-ProRule" id="PRU00339"/>
    </source>
</evidence>
<sequence length="957" mass="104103">MSTPDFPGALHESSPAPHRKPWRRALPWLTALVLVACKGTPPAPSPEKPAPSAPATATAPQQAAPDASTPTATAVAPPKDDAAARESWAGIVTRYRQNIVLAADEATLDDDTRERAAIVGRMLFEENRHELESFAEALRTALTSGAEPASLASFLDWLEKDVDLHDADKLAFKDTLADVHDALAALPSAPAWKAPLLARLEEDQRALQAIQALYEKEMQAVFGRFDTRGMAVRREAWEAYVTFLRGRFTRESILKSFDDTLGALDQGLRGKGPRKEDPGIITGNSLPPKTLVLTFDDGPHPKFTPNILATLEKYGVKSIFFEVGQNVAVRGKDAGDAGAPLKRTEASAYSERILQSGHLLANHSLTHAFLPKLSDARLETEIDESRRIIEEVTQSHISLFRPPYGARNEKVAAALEARKLKAFLWNVDALDWSDPIPTSIANRVVQQVEANGRGVILLHDVHSQTTEALPLILETLQTRGYRFVLWDGTQMVGDTADGGVPPAPALASTTPGALYRESWAVVIGINAYQKWPKLSYAVNDAEGVRELLVRKYLFKPENVTVLLDGEATRERILSVLGDRLADPAKVQREDRVFVFFAGHGITRRLPNGKSLGYIVPVDADTSNYQSTAISMTNFQDISEAIPAKHALFVMDACYSGLALTRGGPAAGGDVRKYLQEVTRRSVRQVLTAGGADEQVADQGPNGHSIFTWTLLQGLEGQADLNADGYVTGSELAAYVGPTVSSLSKQTPAFGSMPGSEGGEFVLELSHEGEFLSESSEQLDTEAIRLNAELERVRNEIAAKTARNQALARELEAAKSQLSQMQDAGIAVAAAPVPSASPAEEARRRGDRGMALYREKRYEEALAEFQAAAKLDPRDAQAANNVGFVHFRKGEYPEAVKWLEKTLELDPQRAVAYLNLGDAYVKLDRKPDAAKAYGRYLALLPNGPAAGTVKEKMARLGR</sequence>
<dbReference type="InterPro" id="IPR011330">
    <property type="entry name" value="Glyco_hydro/deAcase_b/a-brl"/>
</dbReference>
<proteinExistence type="predicted"/>
<dbReference type="Gene3D" id="3.20.20.370">
    <property type="entry name" value="Glycoside hydrolase/deacetylase"/>
    <property type="match status" value="1"/>
</dbReference>
<dbReference type="Pfam" id="PF13432">
    <property type="entry name" value="TPR_16"/>
    <property type="match status" value="1"/>
</dbReference>
<dbReference type="PROSITE" id="PS51677">
    <property type="entry name" value="NODB"/>
    <property type="match status" value="1"/>
</dbReference>
<feature type="coiled-coil region" evidence="4">
    <location>
        <begin position="775"/>
        <end position="823"/>
    </location>
</feature>
<evidence type="ECO:0000313" key="8">
    <source>
        <dbReference type="Proteomes" id="UP000662747"/>
    </source>
</evidence>
<dbReference type="SUPFAM" id="SSF48452">
    <property type="entry name" value="TPR-like"/>
    <property type="match status" value="1"/>
</dbReference>
<dbReference type="InterPro" id="IPR011600">
    <property type="entry name" value="Pept_C14_caspase"/>
</dbReference>
<keyword evidence="2" id="KW-0378">Hydrolase</keyword>
<keyword evidence="1" id="KW-0479">Metal-binding</keyword>
<dbReference type="InterPro" id="IPR029030">
    <property type="entry name" value="Caspase-like_dom_sf"/>
</dbReference>
<dbReference type="Proteomes" id="UP000662747">
    <property type="component" value="Chromosome"/>
</dbReference>
<dbReference type="PROSITE" id="PS00018">
    <property type="entry name" value="EF_HAND_1"/>
    <property type="match status" value="1"/>
</dbReference>
<dbReference type="Pfam" id="PF01522">
    <property type="entry name" value="Polysacc_deac_1"/>
    <property type="match status" value="1"/>
</dbReference>
<gene>
    <name evidence="7" type="ORF">JY651_51250</name>
</gene>
<dbReference type="SUPFAM" id="SSF88713">
    <property type="entry name" value="Glycoside hydrolase/deacetylase"/>
    <property type="match status" value="1"/>
</dbReference>
<dbReference type="PROSITE" id="PS50293">
    <property type="entry name" value="TPR_REGION"/>
    <property type="match status" value="1"/>
</dbReference>
<organism evidence="7 8">
    <name type="scientific">Pyxidicoccus parkwayensis</name>
    <dbReference type="NCBI Taxonomy" id="2813578"/>
    <lineage>
        <taxon>Bacteria</taxon>
        <taxon>Pseudomonadati</taxon>
        <taxon>Myxococcota</taxon>
        <taxon>Myxococcia</taxon>
        <taxon>Myxococcales</taxon>
        <taxon>Cystobacterineae</taxon>
        <taxon>Myxococcaceae</taxon>
        <taxon>Pyxidicoccus</taxon>
    </lineage>
</organism>
<dbReference type="Pfam" id="PF00656">
    <property type="entry name" value="Peptidase_C14"/>
    <property type="match status" value="1"/>
</dbReference>
<dbReference type="EMBL" id="CP071090">
    <property type="protein sequence ID" value="QSQ23363.1"/>
    <property type="molecule type" value="Genomic_DNA"/>
</dbReference>
<feature type="domain" description="NodB homology" evidence="6">
    <location>
        <begin position="289"/>
        <end position="484"/>
    </location>
</feature>
<accession>A0ABX7P2F2</accession>
<dbReference type="PROSITE" id="PS50005">
    <property type="entry name" value="TPR"/>
    <property type="match status" value="3"/>
</dbReference>